<dbReference type="KEGG" id="vg:26638964"/>
<feature type="domain" description="Macro" evidence="1">
    <location>
        <begin position="1"/>
        <end position="157"/>
    </location>
</feature>
<dbReference type="Gene3D" id="3.40.220.10">
    <property type="entry name" value="Leucine Aminopeptidase, subunit E, domain 1"/>
    <property type="match status" value="1"/>
</dbReference>
<dbReference type="RefSeq" id="YP_009212469.1">
    <property type="nucleotide sequence ID" value="NC_028945.1"/>
</dbReference>
<keyword evidence="3" id="KW-1185">Reference proteome</keyword>
<dbReference type="InterPro" id="IPR043472">
    <property type="entry name" value="Macro_dom-like"/>
</dbReference>
<dbReference type="PROSITE" id="PS51154">
    <property type="entry name" value="MACRO"/>
    <property type="match status" value="1"/>
</dbReference>
<gene>
    <name evidence="2" type="ORF">PHIN3_229</name>
</gene>
<dbReference type="SMART" id="SM00506">
    <property type="entry name" value="A1pp"/>
    <property type="match status" value="1"/>
</dbReference>
<protein>
    <submittedName>
        <fullName evidence="2">Appr-1-p processing enzyme family protein</fullName>
    </submittedName>
</protein>
<dbReference type="EMBL" id="KR052482">
    <property type="protein sequence ID" value="AKF13492.1"/>
    <property type="molecule type" value="Genomic_DNA"/>
</dbReference>
<evidence type="ECO:0000313" key="3">
    <source>
        <dbReference type="Proteomes" id="UP000202958"/>
    </source>
</evidence>
<dbReference type="Pfam" id="PF01661">
    <property type="entry name" value="Macro"/>
    <property type="match status" value="1"/>
</dbReference>
<dbReference type="Proteomes" id="UP000202958">
    <property type="component" value="Segment"/>
</dbReference>
<reference evidence="2 3" key="1">
    <citation type="submission" date="2015-04" db="EMBL/GenBank/DDBJ databases">
        <authorList>
            <person name="Hodson T.S."/>
            <person name="Hyde J.R."/>
            <person name="Schouten J.T."/>
            <person name="Crockett J.T."/>
            <person name="Smith T.A."/>
            <person name="Merrill B.D."/>
            <person name="Crook M.B."/>
            <person name="Griffitts J.S."/>
            <person name="Burnett S.H."/>
            <person name="Grose J.H."/>
            <person name="Breakwell D.P."/>
        </authorList>
    </citation>
    <scope>NUCLEOTIDE SEQUENCE [LARGE SCALE GENOMIC DNA]</scope>
</reference>
<dbReference type="PANTHER" id="PTHR12521:SF0">
    <property type="entry name" value="ADP-RIBOSE GLYCOHYDROLASE OARD1"/>
    <property type="match status" value="1"/>
</dbReference>
<dbReference type="InterPro" id="IPR050892">
    <property type="entry name" value="ADP-ribose_metab_enzymes"/>
</dbReference>
<dbReference type="GO" id="GO:0140291">
    <property type="term" value="P:peptidyl-glutamate ADP-deribosylation"/>
    <property type="evidence" value="ECO:0007669"/>
    <property type="project" value="TreeGrafter"/>
</dbReference>
<organism evidence="2 3">
    <name type="scientific">Sinorhizobium phage phiN3</name>
    <dbReference type="NCBI Taxonomy" id="1647405"/>
    <lineage>
        <taxon>Viruses</taxon>
        <taxon>Duplodnaviria</taxon>
        <taxon>Heunggongvirae</taxon>
        <taxon>Uroviricota</taxon>
        <taxon>Caudoviricetes</taxon>
        <taxon>Emdodecavirus</taxon>
        <taxon>Emdodecavirus N3</taxon>
    </lineage>
</organism>
<dbReference type="PANTHER" id="PTHR12521">
    <property type="entry name" value="PROTEIN C6ORF130"/>
    <property type="match status" value="1"/>
</dbReference>
<dbReference type="GeneID" id="26638964"/>
<dbReference type="OrthoDB" id="15963at10239"/>
<dbReference type="SUPFAM" id="SSF52949">
    <property type="entry name" value="Macro domain-like"/>
    <property type="match status" value="1"/>
</dbReference>
<evidence type="ECO:0000259" key="1">
    <source>
        <dbReference type="PROSITE" id="PS51154"/>
    </source>
</evidence>
<dbReference type="InterPro" id="IPR002589">
    <property type="entry name" value="Macro_dom"/>
</dbReference>
<proteinExistence type="predicted"/>
<evidence type="ECO:0000313" key="2">
    <source>
        <dbReference type="EMBL" id="AKF13492.1"/>
    </source>
</evidence>
<name>A0A0F6WCX8_9CAUD</name>
<accession>A0A0F6WCX8</accession>
<sequence length="157" mass="17512">MKFVQGDITEAPEVIIIHGCNMQGKMNSGVAKALRKKYPSIYLDYIECMNSEGIFGLGDHVTTLTKSKIIGNLLTQDRYGYDGAEYASLDAIESALKSFIIDFEDFFGSHIPAIATPKIGCGRGGLQWNDVRGILEKIEKEYNVEFVVYDIPDEFTK</sequence>